<proteinExistence type="predicted"/>
<dbReference type="EMBL" id="LBTW01000020">
    <property type="protein sequence ID" value="KKQ49000.1"/>
    <property type="molecule type" value="Genomic_DNA"/>
</dbReference>
<protein>
    <recommendedName>
        <fullName evidence="1">DUF5679 domain-containing protein</fullName>
    </recommendedName>
</protein>
<gene>
    <name evidence="2" type="ORF">US67_C0020G0014</name>
</gene>
<name>A0A0G0IDE3_9BACT</name>
<dbReference type="AlphaFoldDB" id="A0A0G0IDE3"/>
<comment type="caution">
    <text evidence="2">The sequence shown here is derived from an EMBL/GenBank/DDBJ whole genome shotgun (WGS) entry which is preliminary data.</text>
</comment>
<reference evidence="2 3" key="1">
    <citation type="journal article" date="2015" name="Nature">
        <title>rRNA introns, odd ribosomes, and small enigmatic genomes across a large radiation of phyla.</title>
        <authorList>
            <person name="Brown C.T."/>
            <person name="Hug L.A."/>
            <person name="Thomas B.C."/>
            <person name="Sharon I."/>
            <person name="Castelle C.J."/>
            <person name="Singh A."/>
            <person name="Wilkins M.J."/>
            <person name="Williams K.H."/>
            <person name="Banfield J.F."/>
        </authorList>
    </citation>
    <scope>NUCLEOTIDE SEQUENCE [LARGE SCALE GENOMIC DNA]</scope>
</reference>
<dbReference type="Proteomes" id="UP000034366">
    <property type="component" value="Unassembled WGS sequence"/>
</dbReference>
<feature type="domain" description="DUF5679" evidence="1">
    <location>
        <begin position="25"/>
        <end position="64"/>
    </location>
</feature>
<dbReference type="Pfam" id="PF18930">
    <property type="entry name" value="DUF5679"/>
    <property type="match status" value="1"/>
</dbReference>
<evidence type="ECO:0000259" key="1">
    <source>
        <dbReference type="Pfam" id="PF18930"/>
    </source>
</evidence>
<dbReference type="InterPro" id="IPR044044">
    <property type="entry name" value="DUF5679"/>
</dbReference>
<organism evidence="2 3">
    <name type="scientific">Candidatus Woesebacteria bacterium GW2011_GWD1_38_10</name>
    <dbReference type="NCBI Taxonomy" id="1618592"/>
    <lineage>
        <taxon>Bacteria</taxon>
        <taxon>Candidatus Woeseibacteriota</taxon>
    </lineage>
</organism>
<evidence type="ECO:0000313" key="3">
    <source>
        <dbReference type="Proteomes" id="UP000034366"/>
    </source>
</evidence>
<evidence type="ECO:0000313" key="2">
    <source>
        <dbReference type="EMBL" id="KKQ49000.1"/>
    </source>
</evidence>
<sequence>MFVPYNQGFNLLHSALQGGGEVLMYCVKCRAKREGKDIQEVTMKNGKKAKKGKCEVCGTTMFRIGG</sequence>
<accession>A0A0G0IDE3</accession>